<protein>
    <recommendedName>
        <fullName evidence="4">Ankyrin repeat domain-containing protein</fullName>
    </recommendedName>
</protein>
<dbReference type="Gene3D" id="1.25.40.20">
    <property type="entry name" value="Ankyrin repeat-containing domain"/>
    <property type="match status" value="1"/>
</dbReference>
<dbReference type="InterPro" id="IPR036770">
    <property type="entry name" value="Ankyrin_rpt-contain_sf"/>
</dbReference>
<dbReference type="RefSeq" id="WP_210651709.1">
    <property type="nucleotide sequence ID" value="NZ_JAGKQQ010000001.1"/>
</dbReference>
<name>A0ABS5BJG0_9BACT</name>
<dbReference type="Proteomes" id="UP000676565">
    <property type="component" value="Unassembled WGS sequence"/>
</dbReference>
<dbReference type="PROSITE" id="PS50297">
    <property type="entry name" value="ANK_REP_REGION"/>
    <property type="match status" value="1"/>
</dbReference>
<reference evidence="2 3" key="1">
    <citation type="submission" date="2021-04" db="EMBL/GenBank/DDBJ databases">
        <authorList>
            <person name="Ivanova A."/>
        </authorList>
    </citation>
    <scope>NUCLEOTIDE SEQUENCE [LARGE SCALE GENOMIC DNA]</scope>
    <source>
        <strain evidence="2 3">G18</strain>
    </source>
</reference>
<dbReference type="SUPFAM" id="SSF48403">
    <property type="entry name" value="Ankyrin repeat"/>
    <property type="match status" value="1"/>
</dbReference>
<comment type="caution">
    <text evidence="2">The sequence shown here is derived from an EMBL/GenBank/DDBJ whole genome shotgun (WGS) entry which is preliminary data.</text>
</comment>
<evidence type="ECO:0000313" key="2">
    <source>
        <dbReference type="EMBL" id="MBP3953842.1"/>
    </source>
</evidence>
<keyword evidence="1" id="KW-0040">ANK repeat</keyword>
<dbReference type="SMART" id="SM00248">
    <property type="entry name" value="ANK"/>
    <property type="match status" value="1"/>
</dbReference>
<feature type="repeat" description="ANK" evidence="1">
    <location>
        <begin position="19"/>
        <end position="51"/>
    </location>
</feature>
<dbReference type="PROSITE" id="PS50088">
    <property type="entry name" value="ANK_REPEAT"/>
    <property type="match status" value="1"/>
</dbReference>
<dbReference type="Pfam" id="PF00023">
    <property type="entry name" value="Ank"/>
    <property type="match status" value="1"/>
</dbReference>
<evidence type="ECO:0000256" key="1">
    <source>
        <dbReference type="PROSITE-ProRule" id="PRU00023"/>
    </source>
</evidence>
<gene>
    <name evidence="2" type="ORF">J8F10_00820</name>
</gene>
<keyword evidence="3" id="KW-1185">Reference proteome</keyword>
<dbReference type="InterPro" id="IPR002110">
    <property type="entry name" value="Ankyrin_rpt"/>
</dbReference>
<accession>A0ABS5BJG0</accession>
<sequence>MQAALVNSPALINAAEQETGNTPLHIAARHNLPGITGLLLRQNADPNRTNREGATPFDYLIASQSYHIEKTLSELLCTFREVIGGWRKLWGRE</sequence>
<proteinExistence type="predicted"/>
<organism evidence="2 3">
    <name type="scientific">Gemmata palustris</name>
    <dbReference type="NCBI Taxonomy" id="2822762"/>
    <lineage>
        <taxon>Bacteria</taxon>
        <taxon>Pseudomonadati</taxon>
        <taxon>Planctomycetota</taxon>
        <taxon>Planctomycetia</taxon>
        <taxon>Gemmatales</taxon>
        <taxon>Gemmataceae</taxon>
        <taxon>Gemmata</taxon>
    </lineage>
</organism>
<evidence type="ECO:0008006" key="4">
    <source>
        <dbReference type="Google" id="ProtNLM"/>
    </source>
</evidence>
<evidence type="ECO:0000313" key="3">
    <source>
        <dbReference type="Proteomes" id="UP000676565"/>
    </source>
</evidence>
<dbReference type="EMBL" id="JAGKQQ010000001">
    <property type="protein sequence ID" value="MBP3953842.1"/>
    <property type="molecule type" value="Genomic_DNA"/>
</dbReference>